<dbReference type="Proteomes" id="UP001589755">
    <property type="component" value="Unassembled WGS sequence"/>
</dbReference>
<protein>
    <recommendedName>
        <fullName evidence="4">DUF4398 domain-containing protein</fullName>
    </recommendedName>
</protein>
<name>A0ABV6D571_9HYPH</name>
<keyword evidence="1" id="KW-0732">Signal</keyword>
<feature type="signal peptide" evidence="1">
    <location>
        <begin position="1"/>
        <end position="26"/>
    </location>
</feature>
<dbReference type="EMBL" id="JBHLXD010000006">
    <property type="protein sequence ID" value="MFC0207785.1"/>
    <property type="molecule type" value="Genomic_DNA"/>
</dbReference>
<keyword evidence="3" id="KW-1185">Reference proteome</keyword>
<evidence type="ECO:0008006" key="4">
    <source>
        <dbReference type="Google" id="ProtNLM"/>
    </source>
</evidence>
<evidence type="ECO:0000313" key="3">
    <source>
        <dbReference type="Proteomes" id="UP001589755"/>
    </source>
</evidence>
<proteinExistence type="predicted"/>
<sequence>MKIAYRERISFSFLGTGLIVMPLALAAASCSTLALEDAAPTTLAAAPDRPLQPDGYPNLNVPMEAAAPQIAEDERQRTVEELDALRRKQQAQAGVSAAESEAERLHALARSHAEQALREIEATE</sequence>
<reference evidence="2 3" key="1">
    <citation type="submission" date="2024-09" db="EMBL/GenBank/DDBJ databases">
        <authorList>
            <person name="Sun Q."/>
            <person name="Mori K."/>
        </authorList>
    </citation>
    <scope>NUCLEOTIDE SEQUENCE [LARGE SCALE GENOMIC DNA]</scope>
    <source>
        <strain evidence="2 3">CCM 8543</strain>
    </source>
</reference>
<gene>
    <name evidence="2" type="ORF">ACFFJ2_05145</name>
</gene>
<evidence type="ECO:0000313" key="2">
    <source>
        <dbReference type="EMBL" id="MFC0207785.1"/>
    </source>
</evidence>
<dbReference type="PROSITE" id="PS51257">
    <property type="entry name" value="PROKAR_LIPOPROTEIN"/>
    <property type="match status" value="1"/>
</dbReference>
<dbReference type="RefSeq" id="WP_261518736.1">
    <property type="nucleotide sequence ID" value="NZ_JAODNW010000001.1"/>
</dbReference>
<organism evidence="2 3">
    <name type="scientific">Chelativorans intermedius</name>
    <dbReference type="NCBI Taxonomy" id="515947"/>
    <lineage>
        <taxon>Bacteria</taxon>
        <taxon>Pseudomonadati</taxon>
        <taxon>Pseudomonadota</taxon>
        <taxon>Alphaproteobacteria</taxon>
        <taxon>Hyphomicrobiales</taxon>
        <taxon>Phyllobacteriaceae</taxon>
        <taxon>Chelativorans</taxon>
    </lineage>
</organism>
<evidence type="ECO:0000256" key="1">
    <source>
        <dbReference type="SAM" id="SignalP"/>
    </source>
</evidence>
<comment type="caution">
    <text evidence="2">The sequence shown here is derived from an EMBL/GenBank/DDBJ whole genome shotgun (WGS) entry which is preliminary data.</text>
</comment>
<feature type="chain" id="PRO_5046044361" description="DUF4398 domain-containing protein" evidence="1">
    <location>
        <begin position="27"/>
        <end position="124"/>
    </location>
</feature>
<accession>A0ABV6D571</accession>